<sequence length="243" mass="27646">MFSARATNKLTMPGSWCDIPRGRQFRQSLEAQLAPWWPKMFGFHLIKIGALSCEIDSSDCMIPHQVNVAPQGNTLQVFGEAAQLPFLDKSVDVCVLANNLGYSSDPHWLLREADRVLIEDGWLILSGFNPLSLLGLRKLIPLYSNQHPQSSRMFSQFRMLDWLSLLNYEVMHHRLFTPVPWCDPDSFGNRHGRLLGCISVIVARKRTVPLTFTPQKRRVLKPGLNNVVGATRQQTPPDCLKRR</sequence>
<dbReference type="RefSeq" id="WP_067424307.1">
    <property type="nucleotide sequence ID" value="NZ_CBCPID010000009.1"/>
</dbReference>
<proteinExistence type="predicted"/>
<dbReference type="PANTHER" id="PTHR43036:SF2">
    <property type="entry name" value="OS04G0481300 PROTEIN"/>
    <property type="match status" value="1"/>
</dbReference>
<evidence type="ECO:0000259" key="1">
    <source>
        <dbReference type="Pfam" id="PF08241"/>
    </source>
</evidence>
<dbReference type="EMBL" id="LZEX01000023">
    <property type="protein sequence ID" value="OBU05989.1"/>
    <property type="molecule type" value="Genomic_DNA"/>
</dbReference>
<evidence type="ECO:0000313" key="2">
    <source>
        <dbReference type="EMBL" id="OBU05989.1"/>
    </source>
</evidence>
<reference evidence="2 3" key="1">
    <citation type="submission" date="2016-06" db="EMBL/GenBank/DDBJ databases">
        <authorList>
            <person name="Kjaerup R.B."/>
            <person name="Dalgaard T.S."/>
            <person name="Juul-Madsen H.R."/>
        </authorList>
    </citation>
    <scope>NUCLEOTIDE SEQUENCE [LARGE SCALE GENOMIC DNA]</scope>
    <source>
        <strain evidence="2 3">GCSL-Mp3</strain>
    </source>
</reference>
<dbReference type="Pfam" id="PF08241">
    <property type="entry name" value="Methyltransf_11"/>
    <property type="match status" value="1"/>
</dbReference>
<dbReference type="PANTHER" id="PTHR43036">
    <property type="entry name" value="OSJNBB0011N17.9 PROTEIN"/>
    <property type="match status" value="1"/>
</dbReference>
<evidence type="ECO:0000313" key="3">
    <source>
        <dbReference type="Proteomes" id="UP000092247"/>
    </source>
</evidence>
<dbReference type="InterPro" id="IPR029063">
    <property type="entry name" value="SAM-dependent_MTases_sf"/>
</dbReference>
<dbReference type="AlphaFoldDB" id="A0A1B8HA72"/>
<feature type="domain" description="Methyltransferase type 11" evidence="1">
    <location>
        <begin position="55"/>
        <end position="125"/>
    </location>
</feature>
<dbReference type="STRING" id="368603.AYY16_11795"/>
<dbReference type="Proteomes" id="UP000092247">
    <property type="component" value="Unassembled WGS sequence"/>
</dbReference>
<dbReference type="GO" id="GO:0008757">
    <property type="term" value="F:S-adenosylmethionine-dependent methyltransferase activity"/>
    <property type="evidence" value="ECO:0007669"/>
    <property type="project" value="InterPro"/>
</dbReference>
<protein>
    <recommendedName>
        <fullName evidence="1">Methyltransferase type 11 domain-containing protein</fullName>
    </recommendedName>
</protein>
<name>A0A1B8HA72_9GAMM</name>
<dbReference type="SUPFAM" id="SSF53335">
    <property type="entry name" value="S-adenosyl-L-methionine-dependent methyltransferases"/>
    <property type="match status" value="1"/>
</dbReference>
<accession>A0A1B8HA72</accession>
<dbReference type="InterPro" id="IPR013216">
    <property type="entry name" value="Methyltransf_11"/>
</dbReference>
<comment type="caution">
    <text evidence="2">The sequence shown here is derived from an EMBL/GenBank/DDBJ whole genome shotgun (WGS) entry which is preliminary data.</text>
</comment>
<gene>
    <name evidence="2" type="ORF">AYY17_06580</name>
</gene>
<dbReference type="Gene3D" id="3.40.50.150">
    <property type="entry name" value="Vaccinia Virus protein VP39"/>
    <property type="match status" value="1"/>
</dbReference>
<organism evidence="2 3">
    <name type="scientific">Morganella psychrotolerans</name>
    <dbReference type="NCBI Taxonomy" id="368603"/>
    <lineage>
        <taxon>Bacteria</taxon>
        <taxon>Pseudomonadati</taxon>
        <taxon>Pseudomonadota</taxon>
        <taxon>Gammaproteobacteria</taxon>
        <taxon>Enterobacterales</taxon>
        <taxon>Morganellaceae</taxon>
        <taxon>Morganella</taxon>
    </lineage>
</organism>